<evidence type="ECO:0000313" key="5">
    <source>
        <dbReference type="EMBL" id="POW12565.1"/>
    </source>
</evidence>
<feature type="region of interest" description="Disordered" evidence="3">
    <location>
        <begin position="373"/>
        <end position="398"/>
    </location>
</feature>
<dbReference type="VEuPathDB" id="FungiDB:PSTT_04252"/>
<dbReference type="SUPFAM" id="SSF53335">
    <property type="entry name" value="S-adenosyl-L-methionine-dependent methyltransferases"/>
    <property type="match status" value="1"/>
</dbReference>
<protein>
    <recommendedName>
        <fullName evidence="4">Methyltransferase type 11 domain-containing protein</fullName>
    </recommendedName>
</protein>
<organism evidence="5 6">
    <name type="scientific">Puccinia striiformis</name>
    <dbReference type="NCBI Taxonomy" id="27350"/>
    <lineage>
        <taxon>Eukaryota</taxon>
        <taxon>Fungi</taxon>
        <taxon>Dikarya</taxon>
        <taxon>Basidiomycota</taxon>
        <taxon>Pucciniomycotina</taxon>
        <taxon>Pucciniomycetes</taxon>
        <taxon>Pucciniales</taxon>
        <taxon>Pucciniaceae</taxon>
        <taxon>Puccinia</taxon>
    </lineage>
</organism>
<evidence type="ECO:0000313" key="6">
    <source>
        <dbReference type="Proteomes" id="UP000239156"/>
    </source>
</evidence>
<dbReference type="GO" id="GO:0005739">
    <property type="term" value="C:mitochondrion"/>
    <property type="evidence" value="ECO:0007669"/>
    <property type="project" value="TreeGrafter"/>
</dbReference>
<dbReference type="VEuPathDB" id="FungiDB:PSHT_00899"/>
<dbReference type="PANTHER" id="PTHR13090:SF1">
    <property type="entry name" value="ARGININE-HYDROXYLASE NDUFAF5, MITOCHONDRIAL"/>
    <property type="match status" value="1"/>
</dbReference>
<dbReference type="Pfam" id="PF08241">
    <property type="entry name" value="Methyltransf_11"/>
    <property type="match status" value="1"/>
</dbReference>
<dbReference type="Proteomes" id="UP000239156">
    <property type="component" value="Unassembled WGS sequence"/>
</dbReference>
<evidence type="ECO:0000256" key="3">
    <source>
        <dbReference type="SAM" id="MobiDB-lite"/>
    </source>
</evidence>
<dbReference type="Gene3D" id="3.40.50.150">
    <property type="entry name" value="Vaccinia Virus protein VP39"/>
    <property type="match status" value="1"/>
</dbReference>
<gene>
    <name evidence="5" type="ORF">PSTT_04252</name>
</gene>
<dbReference type="GO" id="GO:0032259">
    <property type="term" value="P:methylation"/>
    <property type="evidence" value="ECO:0007669"/>
    <property type="project" value="UniProtKB-KW"/>
</dbReference>
<dbReference type="InterPro" id="IPR050602">
    <property type="entry name" value="Malonyl-ACP_OMT"/>
</dbReference>
<dbReference type="GO" id="GO:0032981">
    <property type="term" value="P:mitochondrial respiratory chain complex I assembly"/>
    <property type="evidence" value="ECO:0007669"/>
    <property type="project" value="TreeGrafter"/>
</dbReference>
<dbReference type="PANTHER" id="PTHR13090">
    <property type="entry name" value="ARGININE-HYDROXYLASE NDUFAF5, MITOCHONDRIAL"/>
    <property type="match status" value="1"/>
</dbReference>
<evidence type="ECO:0000259" key="4">
    <source>
        <dbReference type="Pfam" id="PF08241"/>
    </source>
</evidence>
<keyword evidence="2" id="KW-0808">Transferase</keyword>
<dbReference type="GO" id="GO:0008757">
    <property type="term" value="F:S-adenosylmethionine-dependent methyltransferase activity"/>
    <property type="evidence" value="ECO:0007669"/>
    <property type="project" value="InterPro"/>
</dbReference>
<keyword evidence="6" id="KW-1185">Reference proteome</keyword>
<dbReference type="EMBL" id="PKSL01000030">
    <property type="protein sequence ID" value="POW12565.1"/>
    <property type="molecule type" value="Genomic_DNA"/>
</dbReference>
<feature type="domain" description="Methyltransferase type 11" evidence="4">
    <location>
        <begin position="103"/>
        <end position="197"/>
    </location>
</feature>
<evidence type="ECO:0000256" key="2">
    <source>
        <dbReference type="ARBA" id="ARBA00022679"/>
    </source>
</evidence>
<name>A0A2S4VSQ8_9BASI</name>
<dbReference type="AlphaFoldDB" id="A0A2S4VSQ8"/>
<dbReference type="InterPro" id="IPR029063">
    <property type="entry name" value="SAM-dependent_MTases_sf"/>
</dbReference>
<proteinExistence type="predicted"/>
<evidence type="ECO:0000256" key="1">
    <source>
        <dbReference type="ARBA" id="ARBA00022603"/>
    </source>
</evidence>
<keyword evidence="1" id="KW-0489">Methyltransferase</keyword>
<accession>A0A2S4VSQ8</accession>
<sequence>MYAMRNPIKPRQIQQLAKHSRSFSLISRRPNELQASLIGGGGTSGAANPFKVFDRSSKLKQKSRAVRKDLEKNRITDYLRDEVAYGLVDRLRDIRRKYDQIVEFGSGHGSLVKPLLDFYLPRKIILTDSCRDLLWRDQEFDPSDVEISRVVMDEELVSLEPESQECIMSCLSLHWVNDLPGTLIQIQNSLKPDGVFIGAMFGGDTLFELRSADGFCQDTSDLVFDRTEGKSFVTCPNFQRGDFFAASRTRARGRNFGSDIPNDRRVLDFKAFLEMTDSQSMSSLINRAGFSIPTIDTDEITVQYPSIFELMDDLRSMGESNAVINRRTFLKRDTLLAAASIYESMYGTKNEETGETVIPATFQIIYSIGWRPDSSQPKPLKRGSAKQNLKDVLSNQAQ</sequence>
<dbReference type="InterPro" id="IPR013216">
    <property type="entry name" value="Methyltransf_11"/>
</dbReference>
<comment type="caution">
    <text evidence="5">The sequence shown here is derived from an EMBL/GenBank/DDBJ whole genome shotgun (WGS) entry which is preliminary data.</text>
</comment>
<reference evidence="5" key="1">
    <citation type="submission" date="2017-12" db="EMBL/GenBank/DDBJ databases">
        <title>Gene loss provides genomic basis for host adaptation in cereal stripe rust fungi.</title>
        <authorList>
            <person name="Xia C."/>
        </authorList>
    </citation>
    <scope>NUCLEOTIDE SEQUENCE [LARGE SCALE GENOMIC DNA]</scope>
    <source>
        <strain evidence="5">93-210</strain>
    </source>
</reference>